<keyword evidence="2" id="KW-0808">Transferase</keyword>
<name>A0A7G9RT63_9BURK</name>
<keyword evidence="3" id="KW-0012">Acyltransferase</keyword>
<evidence type="ECO:0000259" key="4">
    <source>
        <dbReference type="Pfam" id="PF00198"/>
    </source>
</evidence>
<dbReference type="PANTHER" id="PTHR43178:SF5">
    <property type="entry name" value="LIPOAMIDE ACYLTRANSFERASE COMPONENT OF BRANCHED-CHAIN ALPHA-KETO ACID DEHYDROGENASE COMPLEX, MITOCHONDRIAL"/>
    <property type="match status" value="1"/>
</dbReference>
<dbReference type="EMBL" id="CP060714">
    <property type="protein sequence ID" value="QNN58788.1"/>
    <property type="molecule type" value="Genomic_DNA"/>
</dbReference>
<dbReference type="InterPro" id="IPR023213">
    <property type="entry name" value="CAT-like_dom_sf"/>
</dbReference>
<accession>A0A7G9RT63</accession>
<sequence>MTAPAASVEVTGVAGVAAAALPVIPLKGLRGAIARNMSRGWQAPRVAMGVDVDVASCMAELTLRNARDGAERMTFTTCVLKAVALALREHERMNAWLLDDGIQCQPGVHLGLAVALDEGLMVPMIRDADTKPLEELARETRELASGARAGKLTPKAYQGATFTVTNLGMTGIDWFTPVLNAPQVGILGVSSVREQPVVREDQVQISAVTTLTLVFDHRAIDGYPAALFLRSVQEHLQSPQRLWSAA</sequence>
<organism evidence="5 6">
    <name type="scientific">Diaphorobacter ruginosibacter</name>
    <dbReference type="NCBI Taxonomy" id="1715720"/>
    <lineage>
        <taxon>Bacteria</taxon>
        <taxon>Pseudomonadati</taxon>
        <taxon>Pseudomonadota</taxon>
        <taxon>Betaproteobacteria</taxon>
        <taxon>Burkholderiales</taxon>
        <taxon>Comamonadaceae</taxon>
        <taxon>Diaphorobacter</taxon>
    </lineage>
</organism>
<dbReference type="PANTHER" id="PTHR43178">
    <property type="entry name" value="DIHYDROLIPOAMIDE ACETYLTRANSFERASE COMPONENT OF PYRUVATE DEHYDROGENASE COMPLEX"/>
    <property type="match status" value="1"/>
</dbReference>
<dbReference type="KEGG" id="drg:H9K76_08250"/>
<keyword evidence="6" id="KW-1185">Reference proteome</keyword>
<gene>
    <name evidence="5" type="ORF">H9K76_08250</name>
</gene>
<comment type="cofactor">
    <cofactor evidence="1">
        <name>(R)-lipoate</name>
        <dbReference type="ChEBI" id="CHEBI:83088"/>
    </cofactor>
</comment>
<feature type="domain" description="2-oxoacid dehydrogenase acyltransferase catalytic" evidence="4">
    <location>
        <begin position="23"/>
        <end position="242"/>
    </location>
</feature>
<evidence type="ECO:0000256" key="3">
    <source>
        <dbReference type="ARBA" id="ARBA00023315"/>
    </source>
</evidence>
<dbReference type="GO" id="GO:0016407">
    <property type="term" value="F:acetyltransferase activity"/>
    <property type="evidence" value="ECO:0007669"/>
    <property type="project" value="TreeGrafter"/>
</dbReference>
<dbReference type="InterPro" id="IPR001078">
    <property type="entry name" value="2-oxoacid_DH_actylTfrase"/>
</dbReference>
<dbReference type="AlphaFoldDB" id="A0A7G9RT63"/>
<proteinExistence type="predicted"/>
<evidence type="ECO:0000313" key="5">
    <source>
        <dbReference type="EMBL" id="QNN58788.1"/>
    </source>
</evidence>
<dbReference type="InterPro" id="IPR050743">
    <property type="entry name" value="2-oxoacid_DH_E2_comp"/>
</dbReference>
<dbReference type="GO" id="GO:0031405">
    <property type="term" value="F:lipoic acid binding"/>
    <property type="evidence" value="ECO:0007669"/>
    <property type="project" value="TreeGrafter"/>
</dbReference>
<evidence type="ECO:0000256" key="1">
    <source>
        <dbReference type="ARBA" id="ARBA00001938"/>
    </source>
</evidence>
<dbReference type="RefSeq" id="WP_187599460.1">
    <property type="nucleotide sequence ID" value="NZ_CP060714.1"/>
</dbReference>
<evidence type="ECO:0000256" key="2">
    <source>
        <dbReference type="ARBA" id="ARBA00022679"/>
    </source>
</evidence>
<dbReference type="GO" id="GO:0005737">
    <property type="term" value="C:cytoplasm"/>
    <property type="evidence" value="ECO:0007669"/>
    <property type="project" value="TreeGrafter"/>
</dbReference>
<reference evidence="5 6" key="1">
    <citation type="submission" date="2020-08" db="EMBL/GenBank/DDBJ databases">
        <title>Genome sequence of Diaphorobacter ruginosibacter DSM 27467T.</title>
        <authorList>
            <person name="Hyun D.-W."/>
            <person name="Bae J.-W."/>
        </authorList>
    </citation>
    <scope>NUCLEOTIDE SEQUENCE [LARGE SCALE GENOMIC DNA]</scope>
    <source>
        <strain evidence="5 6">DSM 27467</strain>
    </source>
</reference>
<dbReference type="Proteomes" id="UP000515811">
    <property type="component" value="Chromosome"/>
</dbReference>
<evidence type="ECO:0000313" key="6">
    <source>
        <dbReference type="Proteomes" id="UP000515811"/>
    </source>
</evidence>
<protein>
    <submittedName>
        <fullName evidence="5">2-oxo acid dehydrogenase subunit E2</fullName>
    </submittedName>
</protein>
<dbReference type="Pfam" id="PF00198">
    <property type="entry name" value="2-oxoacid_dh"/>
    <property type="match status" value="1"/>
</dbReference>
<dbReference type="SUPFAM" id="SSF52777">
    <property type="entry name" value="CoA-dependent acyltransferases"/>
    <property type="match status" value="1"/>
</dbReference>
<dbReference type="Gene3D" id="3.30.559.10">
    <property type="entry name" value="Chloramphenicol acetyltransferase-like domain"/>
    <property type="match status" value="1"/>
</dbReference>